<reference evidence="2 3" key="1">
    <citation type="submission" date="2010-05" db="EMBL/GenBank/DDBJ databases">
        <title>Complete sequence of Methanococcus voltae A3.</title>
        <authorList>
            <consortium name="US DOE Joint Genome Institute"/>
            <person name="Lucas S."/>
            <person name="Copeland A."/>
            <person name="Lapidus A."/>
            <person name="Cheng J.-F."/>
            <person name="Bruce D."/>
            <person name="Goodwin L."/>
            <person name="Pitluck S."/>
            <person name="Lowry S."/>
            <person name="Clum A."/>
            <person name="Land M."/>
            <person name="Hauser L."/>
            <person name="Kyrpides N."/>
            <person name="Mikhailova N."/>
            <person name="Whitman W.B."/>
            <person name="Woyke T."/>
        </authorList>
    </citation>
    <scope>NUCLEOTIDE SEQUENCE [LARGE SCALE GENOMIC DNA]</scope>
    <source>
        <strain evidence="3">ATCC BAA-1334 / A3</strain>
    </source>
</reference>
<accession>D7DT03</accession>
<dbReference type="EMBL" id="CP002057">
    <property type="protein sequence ID" value="ADI36263.1"/>
    <property type="molecule type" value="Genomic_DNA"/>
</dbReference>
<dbReference type="Proteomes" id="UP000007722">
    <property type="component" value="Chromosome"/>
</dbReference>
<dbReference type="HOGENOM" id="CLU_082928_1_0_2"/>
<dbReference type="InterPro" id="IPR036390">
    <property type="entry name" value="WH_DNA-bd_sf"/>
</dbReference>
<gene>
    <name evidence="2" type="ordered locus">Mvol_0604</name>
</gene>
<dbReference type="Gene3D" id="1.10.10.10">
    <property type="entry name" value="Winged helix-like DNA-binding domain superfamily/Winged helix DNA-binding domain"/>
    <property type="match status" value="1"/>
</dbReference>
<dbReference type="eggNOG" id="arCOG02241">
    <property type="taxonomic scope" value="Archaea"/>
</dbReference>
<dbReference type="InParanoid" id="D7DT03"/>
<dbReference type="Pfam" id="PF01978">
    <property type="entry name" value="TrmB"/>
    <property type="match status" value="1"/>
</dbReference>
<dbReference type="AlphaFoldDB" id="D7DT03"/>
<proteinExistence type="predicted"/>
<dbReference type="InterPro" id="IPR036388">
    <property type="entry name" value="WH-like_DNA-bd_sf"/>
</dbReference>
<dbReference type="KEGG" id="mvo:Mvol_0604"/>
<keyword evidence="3" id="KW-1185">Reference proteome</keyword>
<feature type="domain" description="Transcription regulator TrmB N-terminal" evidence="1">
    <location>
        <begin position="22"/>
        <end position="89"/>
    </location>
</feature>
<name>D7DT03_METV3</name>
<dbReference type="InterPro" id="IPR002831">
    <property type="entry name" value="Tscrpt_reg_TrmB_N"/>
</dbReference>
<evidence type="ECO:0000259" key="1">
    <source>
        <dbReference type="Pfam" id="PF01978"/>
    </source>
</evidence>
<dbReference type="OrthoDB" id="59565at2157"/>
<protein>
    <submittedName>
        <fullName evidence="2">Transcriptional regulator, TrmB</fullName>
    </submittedName>
</protein>
<sequence>MTKDLSSVNKELVANLSKLMGSEVKAKIYVYLRMYGESTVDEIAEGTGIYPSTVRESIFEMFNEDHVFRKKMDREGLGKKPYVYSSIDPVDLVKEISVEIEGKLNDLALIDKKISDKKVKGVKPIVSINVN</sequence>
<dbReference type="SUPFAM" id="SSF46785">
    <property type="entry name" value="Winged helix' DNA-binding domain"/>
    <property type="match status" value="1"/>
</dbReference>
<evidence type="ECO:0000313" key="2">
    <source>
        <dbReference type="EMBL" id="ADI36263.1"/>
    </source>
</evidence>
<evidence type="ECO:0000313" key="3">
    <source>
        <dbReference type="Proteomes" id="UP000007722"/>
    </source>
</evidence>
<organism evidence="2 3">
    <name type="scientific">Methanococcus voltae (strain ATCC BAA-1334 / A3)</name>
    <dbReference type="NCBI Taxonomy" id="456320"/>
    <lineage>
        <taxon>Archaea</taxon>
        <taxon>Methanobacteriati</taxon>
        <taxon>Methanobacteriota</taxon>
        <taxon>Methanomada group</taxon>
        <taxon>Methanococci</taxon>
        <taxon>Methanococcales</taxon>
        <taxon>Methanococcaceae</taxon>
        <taxon>Methanococcus</taxon>
    </lineage>
</organism>